<keyword evidence="5 6" id="KW-0326">Glycosidase</keyword>
<evidence type="ECO:0000256" key="3">
    <source>
        <dbReference type="ARBA" id="ARBA00012556"/>
    </source>
</evidence>
<dbReference type="Gene3D" id="3.20.20.80">
    <property type="entry name" value="Glycosidases"/>
    <property type="match status" value="1"/>
</dbReference>
<dbReference type="EMBL" id="CP069620">
    <property type="protein sequence ID" value="UZH54455.1"/>
    <property type="molecule type" value="Genomic_DNA"/>
</dbReference>
<keyword evidence="8" id="KW-1185">Reference proteome</keyword>
<evidence type="ECO:0000313" key="7">
    <source>
        <dbReference type="EMBL" id="UZH54455.1"/>
    </source>
</evidence>
<protein>
    <recommendedName>
        <fullName evidence="3 6">Arabinogalactan endo-beta-1,4-galactanase</fullName>
        <ecNumber evidence="3 6">3.2.1.89</ecNumber>
    </recommendedName>
</protein>
<dbReference type="InterPro" id="IPR011683">
    <property type="entry name" value="Glyco_hydro_53"/>
</dbReference>
<dbReference type="PANTHER" id="PTHR34983">
    <property type="entry name" value="ARABINOGALACTAN ENDO-BETA-1,4-GALACTANASE A"/>
    <property type="match status" value="1"/>
</dbReference>
<reference evidence="7" key="1">
    <citation type="submission" date="2021-02" db="EMBL/GenBank/DDBJ databases">
        <title>Salinimicrobium sp. nov. isolated from seawater in Tongyeong, Republic of Korea.</title>
        <authorList>
            <person name="Lee S.-J."/>
        </authorList>
    </citation>
    <scope>NUCLEOTIDE SEQUENCE</scope>
    <source>
        <strain evidence="7">HN-2-9-2</strain>
    </source>
</reference>
<accession>A0ABY6NNI4</accession>
<dbReference type="PANTHER" id="PTHR34983:SF1">
    <property type="entry name" value="ARABINOGALACTAN ENDO-BETA-1,4-GALACTANASE A"/>
    <property type="match status" value="1"/>
</dbReference>
<keyword evidence="6" id="KW-0732">Signal</keyword>
<dbReference type="EC" id="3.2.1.89" evidence="3 6"/>
<keyword evidence="4 6" id="KW-0378">Hydrolase</keyword>
<dbReference type="PROSITE" id="PS51257">
    <property type="entry name" value="PROKAR_LIPOPROTEIN"/>
    <property type="match status" value="1"/>
</dbReference>
<evidence type="ECO:0000256" key="4">
    <source>
        <dbReference type="ARBA" id="ARBA00022801"/>
    </source>
</evidence>
<organism evidence="7 8">
    <name type="scientific">Salinimicrobium tongyeongense</name>
    <dbReference type="NCBI Taxonomy" id="2809707"/>
    <lineage>
        <taxon>Bacteria</taxon>
        <taxon>Pseudomonadati</taxon>
        <taxon>Bacteroidota</taxon>
        <taxon>Flavobacteriia</taxon>
        <taxon>Flavobacteriales</taxon>
        <taxon>Flavobacteriaceae</taxon>
        <taxon>Salinimicrobium</taxon>
    </lineage>
</organism>
<evidence type="ECO:0000256" key="1">
    <source>
        <dbReference type="ARBA" id="ARBA00001695"/>
    </source>
</evidence>
<dbReference type="Proteomes" id="UP001163981">
    <property type="component" value="Chromosome"/>
</dbReference>
<gene>
    <name evidence="7" type="ORF">JRG66_10735</name>
</gene>
<dbReference type="Pfam" id="PF07745">
    <property type="entry name" value="Glyco_hydro_53"/>
    <property type="match status" value="1"/>
</dbReference>
<sequence>MKKLFCLFFFFAFFASCSTDDDAQKEPEPTPPVSEEGLPVRAVDISAFPEIDAAGTIFYNAKSQKEDFLDILKQAGVNTLRLRLWVDPARGHSGFEEVKNFSKNLKARGFDIWLSLHYSDAWADPGNQARPESWQQLSFEALKNQVYNYTFRVVEEIKPEYIQVGNEINSGFLFPEGNISENPDQFKELLQAGTSAVREANPASQVIIHFAGLENADWFFGQVAGVDYDIIGLSYYPVWHGKNLDLLENTANSLASKYQRKLVIAETAYPFSLGYNDWTNNIVGLEEQLVPGYPASAEGQKAFLQEISDIMETSDAGIGFSYWGGELVAWNGPESTAGSPWENQALFNFDHKALPVLQVFNQE</sequence>
<evidence type="ECO:0000256" key="5">
    <source>
        <dbReference type="ARBA" id="ARBA00023295"/>
    </source>
</evidence>
<dbReference type="GO" id="GO:0016787">
    <property type="term" value="F:hydrolase activity"/>
    <property type="evidence" value="ECO:0007669"/>
    <property type="project" value="UniProtKB-KW"/>
</dbReference>
<proteinExistence type="inferred from homology"/>
<evidence type="ECO:0000256" key="2">
    <source>
        <dbReference type="ARBA" id="ARBA00010687"/>
    </source>
</evidence>
<comment type="catalytic activity">
    <reaction evidence="1 6">
        <text>The enzyme specifically hydrolyzes (1-&gt;4)-beta-D-galactosidic linkages in type I arabinogalactans.</text>
        <dbReference type="EC" id="3.2.1.89"/>
    </reaction>
</comment>
<feature type="signal peptide" evidence="6">
    <location>
        <begin position="1"/>
        <end position="18"/>
    </location>
</feature>
<dbReference type="RefSeq" id="WP_265162778.1">
    <property type="nucleotide sequence ID" value="NZ_CP069620.1"/>
</dbReference>
<dbReference type="SUPFAM" id="SSF51445">
    <property type="entry name" value="(Trans)glycosidases"/>
    <property type="match status" value="1"/>
</dbReference>
<evidence type="ECO:0000313" key="8">
    <source>
        <dbReference type="Proteomes" id="UP001163981"/>
    </source>
</evidence>
<comment type="similarity">
    <text evidence="2 6">Belongs to the glycosyl hydrolase 53 family.</text>
</comment>
<name>A0ABY6NNI4_9FLAO</name>
<feature type="chain" id="PRO_5045014368" description="Arabinogalactan endo-beta-1,4-galactanase" evidence="6">
    <location>
        <begin position="19"/>
        <end position="363"/>
    </location>
</feature>
<dbReference type="InterPro" id="IPR017853">
    <property type="entry name" value="GH"/>
</dbReference>
<evidence type="ECO:0000256" key="6">
    <source>
        <dbReference type="RuleBase" id="RU361192"/>
    </source>
</evidence>